<dbReference type="Pfam" id="PF12697">
    <property type="entry name" value="Abhydrolase_6"/>
    <property type="match status" value="1"/>
</dbReference>
<name>A0A2D0L8Y9_9GAMM</name>
<comment type="caution">
    <text evidence="2">The sequence shown here is derived from an EMBL/GenBank/DDBJ whole genome shotgun (WGS) entry which is preliminary data.</text>
</comment>
<dbReference type="PRINTS" id="PR00111">
    <property type="entry name" value="ABHYDROLASE"/>
</dbReference>
<dbReference type="GO" id="GO:0046503">
    <property type="term" value="P:glycerolipid catabolic process"/>
    <property type="evidence" value="ECO:0007669"/>
    <property type="project" value="TreeGrafter"/>
</dbReference>
<dbReference type="Gene3D" id="3.40.50.1820">
    <property type="entry name" value="alpha/beta hydrolase"/>
    <property type="match status" value="1"/>
</dbReference>
<proteinExistence type="predicted"/>
<evidence type="ECO:0000313" key="3">
    <source>
        <dbReference type="Proteomes" id="UP000221101"/>
    </source>
</evidence>
<dbReference type="GO" id="GO:0004806">
    <property type="term" value="F:triacylglycerol lipase activity"/>
    <property type="evidence" value="ECO:0007669"/>
    <property type="project" value="TreeGrafter"/>
</dbReference>
<protein>
    <submittedName>
        <fullName evidence="2">Hydrolase</fullName>
    </submittedName>
</protein>
<accession>A0A2D0L8Y9</accession>
<sequence>MVSSLTQDYRVLRLDMRGHGLSEVGQVPFLIEDLAKDVLRVADYFGIDVFSVAGVPIGGVIAQHLADSVPERLVSMVLIDTYLAPATQSIWSTMADDIRKRGLDHRIQEIFSRWVTPEFRDTPSAIGMKQMLCRTPAEGYAGCAEALSQVKPRQPKNKKVPVLVLVGEDDIVATPAAAQEMAIARSGKLVVLRDAAHIPIFEKSDEILEEMMNFLAKNFNQTVRMATGV</sequence>
<gene>
    <name evidence="2" type="ORF">Xkoz_02558</name>
</gene>
<dbReference type="SUPFAM" id="SSF53474">
    <property type="entry name" value="alpha/beta-Hydrolases"/>
    <property type="match status" value="1"/>
</dbReference>
<keyword evidence="3" id="KW-1185">Reference proteome</keyword>
<reference evidence="2 3" key="1">
    <citation type="journal article" date="2017" name="Nat. Microbiol.">
        <title>Natural product diversity associated with the nematode symbionts Photorhabdus and Xenorhabdus.</title>
        <authorList>
            <person name="Tobias N.J."/>
            <person name="Wolff H."/>
            <person name="Djahanschiri B."/>
            <person name="Grundmann F."/>
            <person name="Kronenwerth M."/>
            <person name="Shi Y.M."/>
            <person name="Simonyi S."/>
            <person name="Grun P."/>
            <person name="Shapiro-Ilan D."/>
            <person name="Pidot S.J."/>
            <person name="Stinear T.P."/>
            <person name="Ebersberger I."/>
            <person name="Bode H.B."/>
        </authorList>
    </citation>
    <scope>NUCLEOTIDE SEQUENCE [LARGE SCALE GENOMIC DNA]</scope>
    <source>
        <strain evidence="2 3">DSM 17907</strain>
    </source>
</reference>
<feature type="domain" description="AB hydrolase-1" evidence="1">
    <location>
        <begin position="5"/>
        <end position="209"/>
    </location>
</feature>
<dbReference type="Proteomes" id="UP000221101">
    <property type="component" value="Unassembled WGS sequence"/>
</dbReference>
<dbReference type="InterPro" id="IPR050471">
    <property type="entry name" value="AB_hydrolase"/>
</dbReference>
<dbReference type="InterPro" id="IPR029058">
    <property type="entry name" value="AB_hydrolase_fold"/>
</dbReference>
<dbReference type="PANTHER" id="PTHR43433:SF5">
    <property type="entry name" value="AB HYDROLASE-1 DOMAIN-CONTAINING PROTEIN"/>
    <property type="match status" value="1"/>
</dbReference>
<keyword evidence="2" id="KW-0378">Hydrolase</keyword>
<organism evidence="2 3">
    <name type="scientific">Xenorhabdus kozodoii</name>
    <dbReference type="NCBI Taxonomy" id="351676"/>
    <lineage>
        <taxon>Bacteria</taxon>
        <taxon>Pseudomonadati</taxon>
        <taxon>Pseudomonadota</taxon>
        <taxon>Gammaproteobacteria</taxon>
        <taxon>Enterobacterales</taxon>
        <taxon>Morganellaceae</taxon>
        <taxon>Xenorhabdus</taxon>
    </lineage>
</organism>
<dbReference type="InterPro" id="IPR000073">
    <property type="entry name" value="AB_hydrolase_1"/>
</dbReference>
<dbReference type="EMBL" id="NJCX01000017">
    <property type="protein sequence ID" value="PHM72159.1"/>
    <property type="molecule type" value="Genomic_DNA"/>
</dbReference>
<dbReference type="AlphaFoldDB" id="A0A2D0L8Y9"/>
<evidence type="ECO:0000259" key="1">
    <source>
        <dbReference type="Pfam" id="PF12697"/>
    </source>
</evidence>
<evidence type="ECO:0000313" key="2">
    <source>
        <dbReference type="EMBL" id="PHM72159.1"/>
    </source>
</evidence>
<dbReference type="PANTHER" id="PTHR43433">
    <property type="entry name" value="HYDROLASE, ALPHA/BETA FOLD FAMILY PROTEIN"/>
    <property type="match status" value="1"/>
</dbReference>